<dbReference type="EMBL" id="UHFN01000007">
    <property type="protein sequence ID" value="SUN62641.1"/>
    <property type="molecule type" value="Genomic_DNA"/>
</dbReference>
<feature type="transmembrane region" description="Helical" evidence="1">
    <location>
        <begin position="154"/>
        <end position="171"/>
    </location>
</feature>
<reference evidence="2 3" key="1">
    <citation type="submission" date="2018-06" db="EMBL/GenBank/DDBJ databases">
        <authorList>
            <consortium name="Pathogen Informatics"/>
            <person name="Doyle S."/>
        </authorList>
    </citation>
    <scope>NUCLEOTIDE SEQUENCE [LARGE SCALE GENOMIC DNA]</scope>
    <source>
        <strain evidence="2 3">NCTC12224</strain>
    </source>
</reference>
<accession>A0A380KCG4</accession>
<dbReference type="InterPro" id="IPR005325">
    <property type="entry name" value="DUF308_memb"/>
</dbReference>
<feature type="transmembrane region" description="Helical" evidence="1">
    <location>
        <begin position="192"/>
        <end position="210"/>
    </location>
</feature>
<gene>
    <name evidence="2" type="ORF">NCTC12224_01998</name>
</gene>
<feature type="transmembrane region" description="Helical" evidence="1">
    <location>
        <begin position="39"/>
        <end position="58"/>
    </location>
</feature>
<evidence type="ECO:0000313" key="3">
    <source>
        <dbReference type="Proteomes" id="UP000254924"/>
    </source>
</evidence>
<name>A0A380KCG4_9STRE</name>
<keyword evidence="1" id="KW-0812">Transmembrane</keyword>
<proteinExistence type="predicted"/>
<sequence>MSIWSRFENWGHFVSGILMCVLGICLIFFNTYFVAGVTWWTGILLTLVGLFRAVEVFLPKHKAQGSKARLLNLVSALAHIILGTIVMTWSGDAAKLLSFGVGLYQLMIGLVSLFTYYLLQKDRAKGRLKELVIGLITFFWGIGTLLSTRSVRDTLVLVGIYVIFIGITWLIDARDLLMTDKTKQRKRRRWRVGVPVFFTMLIPADIHSKINHLLNDEVSPEEVEETLIPQVKKKVKGDPVLKVFIHVSEGIFGSVGHVDLSYKGRVYSYGSYDVDSERVFSAVGDGCFFTLDDKDYITYCLEYGKTLFEYRVALTKEQQEAFEKKLKELEDMTVPWELTSETQKASYMGLMVKRFHAETYKFTKSRFKTYFVLGTNCVLLADQLIGTSGLDLITMVGILSPGTYYEYFHKEYQKPNSIVVGETIHNASLNISEVEE</sequence>
<dbReference type="OrthoDB" id="1641596at2"/>
<organism evidence="2 3">
    <name type="scientific">Streptococcus hyointestinalis</name>
    <dbReference type="NCBI Taxonomy" id="1337"/>
    <lineage>
        <taxon>Bacteria</taxon>
        <taxon>Bacillati</taxon>
        <taxon>Bacillota</taxon>
        <taxon>Bacilli</taxon>
        <taxon>Lactobacillales</taxon>
        <taxon>Streptococcaceae</taxon>
        <taxon>Streptococcus</taxon>
    </lineage>
</organism>
<keyword evidence="1" id="KW-0472">Membrane</keyword>
<dbReference type="Proteomes" id="UP000254924">
    <property type="component" value="Unassembled WGS sequence"/>
</dbReference>
<keyword evidence="1" id="KW-1133">Transmembrane helix</keyword>
<dbReference type="Pfam" id="PF03729">
    <property type="entry name" value="DUF308"/>
    <property type="match status" value="1"/>
</dbReference>
<feature type="transmembrane region" description="Helical" evidence="1">
    <location>
        <begin position="131"/>
        <end position="148"/>
    </location>
</feature>
<feature type="transmembrane region" description="Helical" evidence="1">
    <location>
        <begin position="70"/>
        <end position="90"/>
    </location>
</feature>
<feature type="transmembrane region" description="Helical" evidence="1">
    <location>
        <begin position="96"/>
        <end position="119"/>
    </location>
</feature>
<dbReference type="AlphaFoldDB" id="A0A380KCG4"/>
<protein>
    <submittedName>
        <fullName evidence="2">Membrane protein</fullName>
    </submittedName>
</protein>
<feature type="transmembrane region" description="Helical" evidence="1">
    <location>
        <begin position="12"/>
        <end position="33"/>
    </location>
</feature>
<keyword evidence="3" id="KW-1185">Reference proteome</keyword>
<evidence type="ECO:0000256" key="1">
    <source>
        <dbReference type="SAM" id="Phobius"/>
    </source>
</evidence>
<evidence type="ECO:0000313" key="2">
    <source>
        <dbReference type="EMBL" id="SUN62641.1"/>
    </source>
</evidence>